<feature type="domain" description="PDZ" evidence="3">
    <location>
        <begin position="380"/>
        <end position="465"/>
    </location>
</feature>
<protein>
    <recommendedName>
        <fullName evidence="3">PDZ domain-containing protein</fullName>
    </recommendedName>
</protein>
<name>A9UTW0_MONBE</name>
<dbReference type="PROSITE" id="PS50106">
    <property type="entry name" value="PDZ"/>
    <property type="match status" value="1"/>
</dbReference>
<accession>A9UTW0</accession>
<dbReference type="SUPFAM" id="SSF50156">
    <property type="entry name" value="PDZ domain-like"/>
    <property type="match status" value="1"/>
</dbReference>
<feature type="region of interest" description="Disordered" evidence="2">
    <location>
        <begin position="83"/>
        <end position="219"/>
    </location>
</feature>
<dbReference type="GeneID" id="5889011"/>
<gene>
    <name evidence="4" type="ORF">MONBRDRAFT_6442</name>
</gene>
<dbReference type="Proteomes" id="UP000001357">
    <property type="component" value="Unassembled WGS sequence"/>
</dbReference>
<keyword evidence="1" id="KW-0677">Repeat</keyword>
<proteinExistence type="predicted"/>
<keyword evidence="5" id="KW-1185">Reference proteome</keyword>
<dbReference type="InterPro" id="IPR036034">
    <property type="entry name" value="PDZ_sf"/>
</dbReference>
<feature type="compositionally biased region" description="Low complexity" evidence="2">
    <location>
        <begin position="159"/>
        <end position="177"/>
    </location>
</feature>
<dbReference type="GO" id="GO:0043495">
    <property type="term" value="F:protein-membrane adaptor activity"/>
    <property type="evidence" value="ECO:0000318"/>
    <property type="project" value="GO_Central"/>
</dbReference>
<feature type="compositionally biased region" description="Basic and acidic residues" evidence="2">
    <location>
        <begin position="133"/>
        <end position="147"/>
    </location>
</feature>
<dbReference type="GO" id="GO:0016324">
    <property type="term" value="C:apical plasma membrane"/>
    <property type="evidence" value="ECO:0000318"/>
    <property type="project" value="GO_Central"/>
</dbReference>
<dbReference type="InParanoid" id="A9UTW0"/>
<feature type="region of interest" description="Disordered" evidence="2">
    <location>
        <begin position="1"/>
        <end position="47"/>
    </location>
</feature>
<dbReference type="PANTHER" id="PTHR14191:SF3">
    <property type="entry name" value="NA(+)_H(+) EXCHANGE REGULATORY COFACTOR-LIKE PROTEIN NRFL-1"/>
    <property type="match status" value="1"/>
</dbReference>
<reference evidence="4 5" key="1">
    <citation type="journal article" date="2008" name="Nature">
        <title>The genome of the choanoflagellate Monosiga brevicollis and the origin of metazoans.</title>
        <authorList>
            <consortium name="JGI Sequencing"/>
            <person name="King N."/>
            <person name="Westbrook M.J."/>
            <person name="Young S.L."/>
            <person name="Kuo A."/>
            <person name="Abedin M."/>
            <person name="Chapman J."/>
            <person name="Fairclough S."/>
            <person name="Hellsten U."/>
            <person name="Isogai Y."/>
            <person name="Letunic I."/>
            <person name="Marr M."/>
            <person name="Pincus D."/>
            <person name="Putnam N."/>
            <person name="Rokas A."/>
            <person name="Wright K.J."/>
            <person name="Zuzow R."/>
            <person name="Dirks W."/>
            <person name="Good M."/>
            <person name="Goodstein D."/>
            <person name="Lemons D."/>
            <person name="Li W."/>
            <person name="Lyons J.B."/>
            <person name="Morris A."/>
            <person name="Nichols S."/>
            <person name="Richter D.J."/>
            <person name="Salamov A."/>
            <person name="Bork P."/>
            <person name="Lim W.A."/>
            <person name="Manning G."/>
            <person name="Miller W.T."/>
            <person name="McGinnis W."/>
            <person name="Shapiro H."/>
            <person name="Tjian R."/>
            <person name="Grigoriev I.V."/>
            <person name="Rokhsar D."/>
        </authorList>
    </citation>
    <scope>NUCLEOTIDE SEQUENCE [LARGE SCALE GENOMIC DNA]</scope>
    <source>
        <strain evidence="5">MX1 / ATCC 50154</strain>
    </source>
</reference>
<dbReference type="AlphaFoldDB" id="A9UTW0"/>
<feature type="region of interest" description="Disordered" evidence="2">
    <location>
        <begin position="236"/>
        <end position="259"/>
    </location>
</feature>
<dbReference type="InterPro" id="IPR051067">
    <property type="entry name" value="NHER"/>
</dbReference>
<evidence type="ECO:0000256" key="2">
    <source>
        <dbReference type="SAM" id="MobiDB-lite"/>
    </source>
</evidence>
<dbReference type="GO" id="GO:0072659">
    <property type="term" value="P:protein localization to plasma membrane"/>
    <property type="evidence" value="ECO:0000318"/>
    <property type="project" value="GO_Central"/>
</dbReference>
<dbReference type="InterPro" id="IPR001478">
    <property type="entry name" value="PDZ"/>
</dbReference>
<evidence type="ECO:0000313" key="5">
    <source>
        <dbReference type="Proteomes" id="UP000001357"/>
    </source>
</evidence>
<evidence type="ECO:0000259" key="3">
    <source>
        <dbReference type="PROSITE" id="PS50106"/>
    </source>
</evidence>
<feature type="compositionally biased region" description="Low complexity" evidence="2">
    <location>
        <begin position="95"/>
        <end position="112"/>
    </location>
</feature>
<evidence type="ECO:0000313" key="4">
    <source>
        <dbReference type="EMBL" id="EDQ91562.1"/>
    </source>
</evidence>
<feature type="region of interest" description="Disordered" evidence="2">
    <location>
        <begin position="497"/>
        <end position="555"/>
    </location>
</feature>
<evidence type="ECO:0000256" key="1">
    <source>
        <dbReference type="ARBA" id="ARBA00022737"/>
    </source>
</evidence>
<dbReference type="KEGG" id="mbr:MONBRDRAFT_6442"/>
<sequence>MAAPPFPGVRPRARRAVTAAGDSVDPALDSRPPFVTEPSASHTQGWPATAVASATTFVKAPPASHNAAATPHRASWLHRRLDRHHHHHHHDAFSHRPSSRSSASPPILAPASVIRMHPSSHPVNPTTVRIHRYRSDRDSDSDSDLERGATSTSHPAADRCASSSTSVSSCLPPSRSAAGRRRRKVRASASHSPGAHNRSSPPQVEDWCQSHDKTHHNHGVSVANQLPRPTVTLQPAAVSPIPGREPAAPATAPLQPRASRRCGLDAHHCTASPSLPAACKPSVDSAPLPSPPTMANRDAIYDSHNALPRPQSAAAPLGPGAIMAHRDGTSVSPPSSARLSRRCSSKAGLGAIAETGRARSAFVSGSRRTSTASLEVSLHHICLRRNHKRFGLGVKTYGSGEETQHCLQIDPDVDLQLICGSHQPHNGDVLVTLNGENVEQLSHDVVVRMLKHSEHVLHLTVRPASSTALPPNGPRAISRRASAVLLESVSSPTLLPVVATPTSGSPPSTPSTASHAALLNPDTRSHPAPSNSETTRRESLSNSGTPPLPESRRPVREAVFSVATTGAGAAIFRMRGAQLPDTLSARLQHLLKQVNVLRTCASRYHAMRRVHEFYLTRDFQHPLFLLAFVRFVQCLALEGLSPIVPMNIQSAFARNPTPLDAGFVPPVSILKQPRPAAARYVS</sequence>
<feature type="compositionally biased region" description="Polar residues" evidence="2">
    <location>
        <begin position="38"/>
        <end position="47"/>
    </location>
</feature>
<dbReference type="Gene3D" id="2.30.42.10">
    <property type="match status" value="1"/>
</dbReference>
<feature type="compositionally biased region" description="Low complexity" evidence="2">
    <location>
        <begin position="499"/>
        <end position="517"/>
    </location>
</feature>
<dbReference type="EMBL" id="CH991545">
    <property type="protein sequence ID" value="EDQ91562.1"/>
    <property type="molecule type" value="Genomic_DNA"/>
</dbReference>
<dbReference type="RefSeq" id="XP_001743984.1">
    <property type="nucleotide sequence ID" value="XM_001743932.1"/>
</dbReference>
<dbReference type="PANTHER" id="PTHR14191">
    <property type="entry name" value="PDZ DOMAIN CONTAINING PROTEIN"/>
    <property type="match status" value="1"/>
</dbReference>
<organism evidence="4 5">
    <name type="scientific">Monosiga brevicollis</name>
    <name type="common">Choanoflagellate</name>
    <dbReference type="NCBI Taxonomy" id="81824"/>
    <lineage>
        <taxon>Eukaryota</taxon>
        <taxon>Choanoflagellata</taxon>
        <taxon>Craspedida</taxon>
        <taxon>Salpingoecidae</taxon>
        <taxon>Monosiga</taxon>
    </lineage>
</organism>